<name>A0ABS2P2A6_9BACI</name>
<dbReference type="NCBIfam" id="TIGR02832">
    <property type="entry name" value="spo_yunB"/>
    <property type="match status" value="1"/>
</dbReference>
<sequence length="281" mass="31506">MRKMRRTSIIKRGPLPLRYVFLITFVFFIFLTVFSMIIINNNLEPNLKSIANTKARQIASQAINDAISKKITDGIEMDQLIVVNEYSDGQLTFRFNSQIYNRVISEATMRVQRYLDLVEEGDLEELESFKNDVNIDYEESKKQHGIVYDVPLGMASGATLFSNLGPKIPVKFEIMGDVISDIETKVIETGINNTHLEIYVKVNVKMNVIIPLIEPPIEISNVVKIGDIFVTGKVPQYYHGGGSGNGASNGGLAPVFVPTEEEESEKLEDPEAVEEPEDTNE</sequence>
<feature type="transmembrane region" description="Helical" evidence="2">
    <location>
        <begin position="20"/>
        <end position="39"/>
    </location>
</feature>
<dbReference type="PIRSF" id="PIRSF021383">
    <property type="entry name" value="YunB"/>
    <property type="match status" value="1"/>
</dbReference>
<evidence type="ECO:0000256" key="2">
    <source>
        <dbReference type="SAM" id="Phobius"/>
    </source>
</evidence>
<keyword evidence="4" id="KW-1185">Reference proteome</keyword>
<reference evidence="3 4" key="1">
    <citation type="submission" date="2021-01" db="EMBL/GenBank/DDBJ databases">
        <title>Genomic Encyclopedia of Type Strains, Phase IV (KMG-IV): sequencing the most valuable type-strain genomes for metagenomic binning, comparative biology and taxonomic classification.</title>
        <authorList>
            <person name="Goeker M."/>
        </authorList>
    </citation>
    <scope>NUCLEOTIDE SEQUENCE [LARGE SCALE GENOMIC DNA]</scope>
    <source>
        <strain evidence="3 4">DSM 25879</strain>
    </source>
</reference>
<dbReference type="Proteomes" id="UP000737402">
    <property type="component" value="Unassembled WGS sequence"/>
</dbReference>
<keyword evidence="2" id="KW-0472">Membrane</keyword>
<dbReference type="InterPro" id="IPR014197">
    <property type="entry name" value="Sporulation_prot_YunB"/>
</dbReference>
<evidence type="ECO:0000256" key="1">
    <source>
        <dbReference type="SAM" id="MobiDB-lite"/>
    </source>
</evidence>
<proteinExistence type="predicted"/>
<dbReference type="RefSeq" id="WP_204417644.1">
    <property type="nucleotide sequence ID" value="NZ_JAFBED010000006.1"/>
</dbReference>
<organism evidence="3 4">
    <name type="scientific">Sutcliffiella tianshenii</name>
    <dbReference type="NCBI Taxonomy" id="1463404"/>
    <lineage>
        <taxon>Bacteria</taxon>
        <taxon>Bacillati</taxon>
        <taxon>Bacillota</taxon>
        <taxon>Bacilli</taxon>
        <taxon>Bacillales</taxon>
        <taxon>Bacillaceae</taxon>
        <taxon>Sutcliffiella</taxon>
    </lineage>
</organism>
<feature type="compositionally biased region" description="Acidic residues" evidence="1">
    <location>
        <begin position="259"/>
        <end position="281"/>
    </location>
</feature>
<evidence type="ECO:0000313" key="3">
    <source>
        <dbReference type="EMBL" id="MBM7621063.1"/>
    </source>
</evidence>
<comment type="caution">
    <text evidence="3">The sequence shown here is derived from an EMBL/GenBank/DDBJ whole genome shotgun (WGS) entry which is preliminary data.</text>
</comment>
<protein>
    <submittedName>
        <fullName evidence="3">Sporulation protein YunB</fullName>
    </submittedName>
</protein>
<dbReference type="Pfam" id="PF09560">
    <property type="entry name" value="Spore_YunB"/>
    <property type="match status" value="1"/>
</dbReference>
<evidence type="ECO:0000313" key="4">
    <source>
        <dbReference type="Proteomes" id="UP000737402"/>
    </source>
</evidence>
<dbReference type="EMBL" id="JAFBED010000006">
    <property type="protein sequence ID" value="MBM7621063.1"/>
    <property type="molecule type" value="Genomic_DNA"/>
</dbReference>
<keyword evidence="2" id="KW-0812">Transmembrane</keyword>
<gene>
    <name evidence="3" type="ORF">JOC95_002936</name>
</gene>
<accession>A0ABS2P2A6</accession>
<feature type="region of interest" description="Disordered" evidence="1">
    <location>
        <begin position="242"/>
        <end position="281"/>
    </location>
</feature>
<keyword evidence="2" id="KW-1133">Transmembrane helix</keyword>